<evidence type="ECO:0000256" key="4">
    <source>
        <dbReference type="ARBA" id="ARBA00022519"/>
    </source>
</evidence>
<keyword evidence="3" id="KW-1003">Cell membrane</keyword>
<comment type="caution">
    <text evidence="11">The sequence shown here is derived from an EMBL/GenBank/DDBJ whole genome shotgun (WGS) entry which is preliminary data.</text>
</comment>
<feature type="transmembrane region" description="Helical" evidence="10">
    <location>
        <begin position="134"/>
        <end position="157"/>
    </location>
</feature>
<keyword evidence="7 10" id="KW-1133">Transmembrane helix</keyword>
<feature type="transmembrane region" description="Helical" evidence="10">
    <location>
        <begin position="264"/>
        <end position="282"/>
    </location>
</feature>
<dbReference type="GO" id="GO:0005886">
    <property type="term" value="C:plasma membrane"/>
    <property type="evidence" value="ECO:0007669"/>
    <property type="project" value="UniProtKB-SubCell"/>
</dbReference>
<keyword evidence="6" id="KW-0029">Amino-acid transport</keyword>
<dbReference type="RefSeq" id="WP_066245286.1">
    <property type="nucleotide sequence ID" value="NZ_LSGP01000026.1"/>
</dbReference>
<feature type="transmembrane region" description="Helical" evidence="10">
    <location>
        <begin position="185"/>
        <end position="209"/>
    </location>
</feature>
<dbReference type="Pfam" id="PF02653">
    <property type="entry name" value="BPD_transp_2"/>
    <property type="match status" value="1"/>
</dbReference>
<name>A0A154BLM2_ANASB</name>
<evidence type="ECO:0000256" key="8">
    <source>
        <dbReference type="ARBA" id="ARBA00023136"/>
    </source>
</evidence>
<comment type="subcellular location">
    <subcellularLocation>
        <location evidence="1">Cell membrane</location>
        <topology evidence="1">Multi-pass membrane protein</topology>
    </subcellularLocation>
</comment>
<dbReference type="GO" id="GO:0015192">
    <property type="term" value="F:L-phenylalanine transmembrane transporter activity"/>
    <property type="evidence" value="ECO:0007669"/>
    <property type="project" value="TreeGrafter"/>
</dbReference>
<evidence type="ECO:0000256" key="1">
    <source>
        <dbReference type="ARBA" id="ARBA00004651"/>
    </source>
</evidence>
<keyword evidence="12" id="KW-1185">Reference proteome</keyword>
<feature type="transmembrane region" description="Helical" evidence="10">
    <location>
        <begin position="94"/>
        <end position="114"/>
    </location>
</feature>
<feature type="transmembrane region" description="Helical" evidence="10">
    <location>
        <begin position="36"/>
        <end position="55"/>
    </location>
</feature>
<dbReference type="STRING" id="1794912.AXX12_14905"/>
<keyword evidence="5 10" id="KW-0812">Transmembrane</keyword>
<evidence type="ECO:0000313" key="12">
    <source>
        <dbReference type="Proteomes" id="UP000076268"/>
    </source>
</evidence>
<comment type="similarity">
    <text evidence="9">Belongs to the binding-protein-dependent transport system permease family. LivHM subfamily.</text>
</comment>
<dbReference type="OrthoDB" id="9807115at2"/>
<dbReference type="CDD" id="cd06582">
    <property type="entry name" value="TM_PBP1_LivH_like"/>
    <property type="match status" value="1"/>
</dbReference>
<evidence type="ECO:0000256" key="5">
    <source>
        <dbReference type="ARBA" id="ARBA00022692"/>
    </source>
</evidence>
<evidence type="ECO:0000313" key="11">
    <source>
        <dbReference type="EMBL" id="KYZ74869.1"/>
    </source>
</evidence>
<evidence type="ECO:0000256" key="10">
    <source>
        <dbReference type="SAM" id="Phobius"/>
    </source>
</evidence>
<dbReference type="InterPro" id="IPR001851">
    <property type="entry name" value="ABC_transp_permease"/>
</dbReference>
<evidence type="ECO:0000256" key="7">
    <source>
        <dbReference type="ARBA" id="ARBA00022989"/>
    </source>
</evidence>
<dbReference type="EMBL" id="LSGP01000026">
    <property type="protein sequence ID" value="KYZ74869.1"/>
    <property type="molecule type" value="Genomic_DNA"/>
</dbReference>
<dbReference type="GO" id="GO:0015188">
    <property type="term" value="F:L-isoleucine transmembrane transporter activity"/>
    <property type="evidence" value="ECO:0007669"/>
    <property type="project" value="TreeGrafter"/>
</dbReference>
<sequence length="290" mass="30278">MILQQLVNGLALGSMYALLAVGFSLICGIMRMITFAHGEVFMIGAYAGLLSVFLWGNNLLIGFLIAVLVAAALGLLTERLAFRPFIGGSDLTPALITIGLSIMLQDIVLLAVGADTKPFPVKLDIFRLNIGDTVISGLDILVLSASILLIGLLHLFIYHTRWGLALQATAQNRDAVSLMGIRPTLIMAMAFAIASALAGAAGILVGVYYNAFYPRMGVIMSLKALSAATLGGIGNPSGAILGGLLLGILESLAVAIVSTSYKDVIAFAILIAVLLIRPQGLLGKAQGDRA</sequence>
<proteinExistence type="inferred from homology"/>
<evidence type="ECO:0000256" key="2">
    <source>
        <dbReference type="ARBA" id="ARBA00022448"/>
    </source>
</evidence>
<evidence type="ECO:0000256" key="6">
    <source>
        <dbReference type="ARBA" id="ARBA00022970"/>
    </source>
</evidence>
<dbReference type="InterPro" id="IPR052157">
    <property type="entry name" value="BCAA_transport_permease"/>
</dbReference>
<evidence type="ECO:0000256" key="9">
    <source>
        <dbReference type="ARBA" id="ARBA00037998"/>
    </source>
</evidence>
<dbReference type="GO" id="GO:1903806">
    <property type="term" value="P:L-isoleucine import across plasma membrane"/>
    <property type="evidence" value="ECO:0007669"/>
    <property type="project" value="TreeGrafter"/>
</dbReference>
<dbReference type="PANTHER" id="PTHR11795:SF371">
    <property type="entry name" value="HIGH-AFFINITY BRANCHED-CHAIN AMINO ACID TRANSPORT SYSTEM PERMEASE PROTEIN LIVH"/>
    <property type="match status" value="1"/>
</dbReference>
<keyword evidence="8 10" id="KW-0472">Membrane</keyword>
<evidence type="ECO:0008006" key="13">
    <source>
        <dbReference type="Google" id="ProtNLM"/>
    </source>
</evidence>
<feature type="transmembrane region" description="Helical" evidence="10">
    <location>
        <begin position="6"/>
        <end position="29"/>
    </location>
</feature>
<keyword evidence="4" id="KW-0997">Cell inner membrane</keyword>
<dbReference type="AlphaFoldDB" id="A0A154BLM2"/>
<organism evidence="11 12">
    <name type="scientific">Anaerosporomusa subterranea</name>
    <dbReference type="NCBI Taxonomy" id="1794912"/>
    <lineage>
        <taxon>Bacteria</taxon>
        <taxon>Bacillati</taxon>
        <taxon>Bacillota</taxon>
        <taxon>Negativicutes</taxon>
        <taxon>Acetonemataceae</taxon>
        <taxon>Anaerosporomusa</taxon>
    </lineage>
</organism>
<dbReference type="GO" id="GO:0042941">
    <property type="term" value="P:D-alanine transmembrane transport"/>
    <property type="evidence" value="ECO:0007669"/>
    <property type="project" value="TreeGrafter"/>
</dbReference>
<protein>
    <recommendedName>
        <fullName evidence="13">ABC transporter permease</fullName>
    </recommendedName>
</protein>
<accession>A0A154BLM2</accession>
<dbReference type="Proteomes" id="UP000076268">
    <property type="component" value="Unassembled WGS sequence"/>
</dbReference>
<dbReference type="GO" id="GO:0015808">
    <property type="term" value="P:L-alanine transport"/>
    <property type="evidence" value="ECO:0007669"/>
    <property type="project" value="TreeGrafter"/>
</dbReference>
<dbReference type="GO" id="GO:0015190">
    <property type="term" value="F:L-leucine transmembrane transporter activity"/>
    <property type="evidence" value="ECO:0007669"/>
    <property type="project" value="TreeGrafter"/>
</dbReference>
<dbReference type="GO" id="GO:0005304">
    <property type="term" value="F:L-valine transmembrane transporter activity"/>
    <property type="evidence" value="ECO:0007669"/>
    <property type="project" value="TreeGrafter"/>
</dbReference>
<dbReference type="PANTHER" id="PTHR11795">
    <property type="entry name" value="BRANCHED-CHAIN AMINO ACID TRANSPORT SYSTEM PERMEASE PROTEIN LIVH"/>
    <property type="match status" value="1"/>
</dbReference>
<keyword evidence="2" id="KW-0813">Transport</keyword>
<evidence type="ECO:0000256" key="3">
    <source>
        <dbReference type="ARBA" id="ARBA00022475"/>
    </source>
</evidence>
<gene>
    <name evidence="11" type="ORF">AXX12_14905</name>
</gene>
<reference evidence="11 12" key="1">
    <citation type="submission" date="2016-02" db="EMBL/GenBank/DDBJ databases">
        <title>Anaerosporomusa subterraneum gen. nov., sp. nov., a spore-forming obligate anaerobe isolated from saprolite.</title>
        <authorList>
            <person name="Choi J.K."/>
            <person name="Shah M."/>
            <person name="Yee N."/>
        </authorList>
    </citation>
    <scope>NUCLEOTIDE SEQUENCE [LARGE SCALE GENOMIC DNA]</scope>
    <source>
        <strain evidence="11 12">RU4</strain>
    </source>
</reference>
<feature type="transmembrane region" description="Helical" evidence="10">
    <location>
        <begin position="61"/>
        <end position="82"/>
    </location>
</feature>